<dbReference type="AlphaFoldDB" id="A0A2S6I1D0"/>
<protein>
    <submittedName>
        <fullName evidence="1">Methylglutaconyl-CoA hydratase</fullName>
    </submittedName>
</protein>
<dbReference type="PANTHER" id="PTHR11941:SF54">
    <property type="entry name" value="ENOYL-COA HYDRATASE, MITOCHONDRIAL"/>
    <property type="match status" value="1"/>
</dbReference>
<dbReference type="Gene3D" id="3.90.226.10">
    <property type="entry name" value="2-enoyl-CoA Hydratase, Chain A, domain 1"/>
    <property type="match status" value="1"/>
</dbReference>
<proteinExistence type="predicted"/>
<dbReference type="SUPFAM" id="SSF52096">
    <property type="entry name" value="ClpP/crotonase"/>
    <property type="match status" value="1"/>
</dbReference>
<evidence type="ECO:0000313" key="1">
    <source>
        <dbReference type="EMBL" id="PPK84777.1"/>
    </source>
</evidence>
<dbReference type="InterPro" id="IPR001753">
    <property type="entry name" value="Enoyl-CoA_hydra/iso"/>
</dbReference>
<evidence type="ECO:0000313" key="2">
    <source>
        <dbReference type="Proteomes" id="UP000237662"/>
    </source>
</evidence>
<keyword evidence="2" id="KW-1185">Reference proteome</keyword>
<reference evidence="1 2" key="1">
    <citation type="submission" date="2018-02" db="EMBL/GenBank/DDBJ databases">
        <title>Genomic Encyclopedia of Archaeal and Bacterial Type Strains, Phase II (KMG-II): from individual species to whole genera.</title>
        <authorList>
            <person name="Goeker M."/>
        </authorList>
    </citation>
    <scope>NUCLEOTIDE SEQUENCE [LARGE SCALE GENOMIC DNA]</scope>
    <source>
        <strain evidence="1 2">DSM 29526</strain>
    </source>
</reference>
<dbReference type="GO" id="GO:0003824">
    <property type="term" value="F:catalytic activity"/>
    <property type="evidence" value="ECO:0007669"/>
    <property type="project" value="UniProtKB-ARBA"/>
</dbReference>
<dbReference type="InterPro" id="IPR029045">
    <property type="entry name" value="ClpP/crotonase-like_dom_sf"/>
</dbReference>
<comment type="caution">
    <text evidence="1">The sequence shown here is derived from an EMBL/GenBank/DDBJ whole genome shotgun (WGS) entry which is preliminary data.</text>
</comment>
<name>A0A2S6I1D0_9BACT</name>
<dbReference type="Proteomes" id="UP000237662">
    <property type="component" value="Unassembled WGS sequence"/>
</dbReference>
<organism evidence="1 2">
    <name type="scientific">Neolewinella xylanilytica</name>
    <dbReference type="NCBI Taxonomy" id="1514080"/>
    <lineage>
        <taxon>Bacteria</taxon>
        <taxon>Pseudomonadati</taxon>
        <taxon>Bacteroidota</taxon>
        <taxon>Saprospiria</taxon>
        <taxon>Saprospirales</taxon>
        <taxon>Lewinellaceae</taxon>
        <taxon>Neolewinella</taxon>
    </lineage>
</organism>
<gene>
    <name evidence="1" type="ORF">CLV84_3941</name>
</gene>
<dbReference type="CDD" id="cd06558">
    <property type="entry name" value="crotonase-like"/>
    <property type="match status" value="1"/>
</dbReference>
<dbReference type="Pfam" id="PF00378">
    <property type="entry name" value="ECH_1"/>
    <property type="match status" value="1"/>
</dbReference>
<dbReference type="GO" id="GO:0006635">
    <property type="term" value="P:fatty acid beta-oxidation"/>
    <property type="evidence" value="ECO:0007669"/>
    <property type="project" value="TreeGrafter"/>
</dbReference>
<dbReference type="EMBL" id="PTJC01000007">
    <property type="protein sequence ID" value="PPK84777.1"/>
    <property type="molecule type" value="Genomic_DNA"/>
</dbReference>
<dbReference type="PANTHER" id="PTHR11941">
    <property type="entry name" value="ENOYL-COA HYDRATASE-RELATED"/>
    <property type="match status" value="1"/>
</dbReference>
<accession>A0A2S6I1D0</accession>
<sequence length="272" mass="29671">MAETHPLTHPMCHPPPTFTPMSNQGSVISDHRDNWVRIIFSHPAHNSMPAHLLAELVNHIDAAGRNDEVKAILLRSAGEDTFCAGANFDELLTIQDEEAGQQFFMGFANVILAMRRCPKPIVVAVQGKAIGGGVGIAAAADYCIGCRAAQVKLSELAIAIGPFVILPALIRKMGLAAASEMCLDTEWKEAKWAREKGLYQKVYDGPEELFRNARVFVIRLANQSATATTRLKRSLWSGTDHWPQDLAERAGITGQLVLQPDAKAALAKLKKK</sequence>